<dbReference type="AlphaFoldDB" id="A0AAP0LT44"/>
<keyword evidence="1" id="KW-1133">Transmembrane helix</keyword>
<gene>
    <name evidence="2" type="ORF">WN944_024768</name>
</gene>
<keyword evidence="1" id="KW-0472">Membrane</keyword>
<sequence>MAAYSTVLVKPNPLLLRNRRTISDGNSCSIRSCAVLCASSKLFATLKFESFAMNSAASSRKWLRIPVVLLMQFMTTHGRRSSALAFSGGAMGGYSFSSSNSSSNWGSSTSYTTSRKEVDLCQDKDSDTAAAVVALIALCVVIYCFWVNYFI</sequence>
<organism evidence="2 3">
    <name type="scientific">Citrus x changshan-huyou</name>
    <dbReference type="NCBI Taxonomy" id="2935761"/>
    <lineage>
        <taxon>Eukaryota</taxon>
        <taxon>Viridiplantae</taxon>
        <taxon>Streptophyta</taxon>
        <taxon>Embryophyta</taxon>
        <taxon>Tracheophyta</taxon>
        <taxon>Spermatophyta</taxon>
        <taxon>Magnoliopsida</taxon>
        <taxon>eudicotyledons</taxon>
        <taxon>Gunneridae</taxon>
        <taxon>Pentapetalae</taxon>
        <taxon>rosids</taxon>
        <taxon>malvids</taxon>
        <taxon>Sapindales</taxon>
        <taxon>Rutaceae</taxon>
        <taxon>Aurantioideae</taxon>
        <taxon>Citrus</taxon>
    </lineage>
</organism>
<dbReference type="EMBL" id="JBCGBO010000024">
    <property type="protein sequence ID" value="KAK9181630.1"/>
    <property type="molecule type" value="Genomic_DNA"/>
</dbReference>
<dbReference type="Proteomes" id="UP001428341">
    <property type="component" value="Unassembled WGS sequence"/>
</dbReference>
<evidence type="ECO:0000313" key="2">
    <source>
        <dbReference type="EMBL" id="KAK9181630.1"/>
    </source>
</evidence>
<keyword evidence="3" id="KW-1185">Reference proteome</keyword>
<evidence type="ECO:0000256" key="1">
    <source>
        <dbReference type="SAM" id="Phobius"/>
    </source>
</evidence>
<protein>
    <submittedName>
        <fullName evidence="2">Uncharacterized protein</fullName>
    </submittedName>
</protein>
<comment type="caution">
    <text evidence="2">The sequence shown here is derived from an EMBL/GenBank/DDBJ whole genome shotgun (WGS) entry which is preliminary data.</text>
</comment>
<reference evidence="2 3" key="1">
    <citation type="submission" date="2024-05" db="EMBL/GenBank/DDBJ databases">
        <title>Haplotype-resolved chromosome-level genome assembly of Huyou (Citrus changshanensis).</title>
        <authorList>
            <person name="Miao C."/>
            <person name="Chen W."/>
            <person name="Wu Y."/>
            <person name="Wang L."/>
            <person name="Zhao S."/>
            <person name="Grierson D."/>
            <person name="Xu C."/>
            <person name="Chen K."/>
        </authorList>
    </citation>
    <scope>NUCLEOTIDE SEQUENCE [LARGE SCALE GENOMIC DNA]</scope>
    <source>
        <strain evidence="2">01-14</strain>
        <tissue evidence="2">Leaf</tissue>
    </source>
</reference>
<feature type="transmembrane region" description="Helical" evidence="1">
    <location>
        <begin position="129"/>
        <end position="150"/>
    </location>
</feature>
<name>A0AAP0LT44_9ROSI</name>
<proteinExistence type="predicted"/>
<evidence type="ECO:0000313" key="3">
    <source>
        <dbReference type="Proteomes" id="UP001428341"/>
    </source>
</evidence>
<accession>A0AAP0LT44</accession>
<keyword evidence="1" id="KW-0812">Transmembrane</keyword>